<keyword evidence="4 11" id="KW-0732">Signal</keyword>
<dbReference type="Gene3D" id="3.30.420.10">
    <property type="entry name" value="Ribonuclease H-like superfamily/Ribonuclease H"/>
    <property type="match status" value="1"/>
</dbReference>
<keyword evidence="3" id="KW-0812">Transmembrane</keyword>
<proteinExistence type="predicted"/>
<keyword evidence="9" id="KW-0325">Glycoprotein</keyword>
<evidence type="ECO:0000259" key="12">
    <source>
        <dbReference type="Pfam" id="PF01094"/>
    </source>
</evidence>
<accession>A0A9F7R0I1</accession>
<dbReference type="AlphaFoldDB" id="A0A9F7R0I1"/>
<reference evidence="14" key="2">
    <citation type="submission" date="2025-08" db="UniProtKB">
        <authorList>
            <consortium name="RefSeq"/>
        </authorList>
    </citation>
    <scope>IDENTIFICATION</scope>
    <source>
        <tissue evidence="14">Blood</tissue>
    </source>
</reference>
<dbReference type="FunFam" id="3.40.50.2300:FF:000016">
    <property type="entry name" value="Taste 1 receptor member 2"/>
    <property type="match status" value="1"/>
</dbReference>
<comment type="subcellular location">
    <subcellularLocation>
        <location evidence="1">Cell membrane</location>
        <topology evidence="1">Multi-pass membrane protein</topology>
    </subcellularLocation>
</comment>
<dbReference type="PANTHER" id="PTHR24061">
    <property type="entry name" value="CALCIUM-SENSING RECEPTOR-RELATED"/>
    <property type="match status" value="1"/>
</dbReference>
<dbReference type="RefSeq" id="XP_053536540.1">
    <property type="nucleotide sequence ID" value="XM_053680565.1"/>
</dbReference>
<evidence type="ECO:0000256" key="7">
    <source>
        <dbReference type="ARBA" id="ARBA00023136"/>
    </source>
</evidence>
<protein>
    <submittedName>
        <fullName evidence="14">Taste receptor type 1 member 1</fullName>
    </submittedName>
</protein>
<keyword evidence="2" id="KW-1003">Cell membrane</keyword>
<evidence type="ECO:0000256" key="9">
    <source>
        <dbReference type="ARBA" id="ARBA00023180"/>
    </source>
</evidence>
<dbReference type="Proteomes" id="UP000221080">
    <property type="component" value="Chromosome 5"/>
</dbReference>
<feature type="domain" description="Receptor ligand binding region" evidence="12">
    <location>
        <begin position="69"/>
        <end position="436"/>
    </location>
</feature>
<dbReference type="GO" id="GO:0004930">
    <property type="term" value="F:G protein-coupled receptor activity"/>
    <property type="evidence" value="ECO:0007669"/>
    <property type="project" value="UniProtKB-KW"/>
</dbReference>
<evidence type="ECO:0000256" key="8">
    <source>
        <dbReference type="ARBA" id="ARBA00023170"/>
    </source>
</evidence>
<dbReference type="InterPro" id="IPR000068">
    <property type="entry name" value="GPCR_3_Ca_sens_rcpt-rel"/>
</dbReference>
<reference evidence="13" key="1">
    <citation type="journal article" date="2016" name="Nat. Commun.">
        <title>The channel catfish genome sequence provides insights into the evolution of scale formation in teleosts.</title>
        <authorList>
            <person name="Liu Z."/>
            <person name="Liu S."/>
            <person name="Yao J."/>
            <person name="Bao L."/>
            <person name="Zhang J."/>
            <person name="Li Y."/>
            <person name="Jiang C."/>
            <person name="Sun L."/>
            <person name="Wang R."/>
            <person name="Zhang Y."/>
            <person name="Zhou T."/>
            <person name="Zeng Q."/>
            <person name="Fu Q."/>
            <person name="Gao S."/>
            <person name="Li N."/>
            <person name="Koren S."/>
            <person name="Jiang Y."/>
            <person name="Zimin A."/>
            <person name="Xu P."/>
            <person name="Phillippy A.M."/>
            <person name="Geng X."/>
            <person name="Song L."/>
            <person name="Sun F."/>
            <person name="Li C."/>
            <person name="Wang X."/>
            <person name="Chen A."/>
            <person name="Jin Y."/>
            <person name="Yuan Z."/>
            <person name="Yang Y."/>
            <person name="Tan S."/>
            <person name="Peatman E."/>
            <person name="Lu J."/>
            <person name="Qin Z."/>
            <person name="Dunham R."/>
            <person name="Li Z."/>
            <person name="Sonstegard T."/>
            <person name="Feng J."/>
            <person name="Danzmann R.G."/>
            <person name="Schroeder S."/>
            <person name="Scheffler B."/>
            <person name="Duke M.V."/>
            <person name="Ballard L."/>
            <person name="Kucuktas H."/>
            <person name="Kaltenboeck L."/>
            <person name="Liu H."/>
            <person name="Armbruster J."/>
            <person name="Xie Y."/>
            <person name="Kirby M.L."/>
            <person name="Tian Y."/>
            <person name="Flanagan M.E."/>
            <person name="Mu W."/>
            <person name="Waldbieser G.C."/>
        </authorList>
    </citation>
    <scope>NUCLEOTIDE SEQUENCE [LARGE SCALE GENOMIC DNA]</scope>
    <source>
        <strain evidence="13">SDA103</strain>
    </source>
</reference>
<dbReference type="GO" id="GO:0005886">
    <property type="term" value="C:plasma membrane"/>
    <property type="evidence" value="ECO:0007669"/>
    <property type="project" value="UniProtKB-SubCell"/>
</dbReference>
<keyword evidence="7" id="KW-0472">Membrane</keyword>
<dbReference type="SUPFAM" id="SSF53822">
    <property type="entry name" value="Periplasmic binding protein-like I"/>
    <property type="match status" value="1"/>
</dbReference>
<evidence type="ECO:0000256" key="4">
    <source>
        <dbReference type="ARBA" id="ARBA00022729"/>
    </source>
</evidence>
<keyword evidence="13" id="KW-1185">Reference proteome</keyword>
<keyword evidence="10" id="KW-0807">Transducer</keyword>
<evidence type="ECO:0000256" key="3">
    <source>
        <dbReference type="ARBA" id="ARBA00022692"/>
    </source>
</evidence>
<evidence type="ECO:0000256" key="11">
    <source>
        <dbReference type="SAM" id="SignalP"/>
    </source>
</evidence>
<evidence type="ECO:0000256" key="1">
    <source>
        <dbReference type="ARBA" id="ARBA00004651"/>
    </source>
</evidence>
<evidence type="ECO:0000256" key="2">
    <source>
        <dbReference type="ARBA" id="ARBA00022475"/>
    </source>
</evidence>
<dbReference type="OrthoDB" id="5984008at2759"/>
<keyword evidence="8 14" id="KW-0675">Receptor</keyword>
<dbReference type="PRINTS" id="PR00248">
    <property type="entry name" value="GPCRMGR"/>
</dbReference>
<organism evidence="13 14">
    <name type="scientific">Ictalurus punctatus</name>
    <name type="common">Channel catfish</name>
    <name type="synonym">Silurus punctatus</name>
    <dbReference type="NCBI Taxonomy" id="7998"/>
    <lineage>
        <taxon>Eukaryota</taxon>
        <taxon>Metazoa</taxon>
        <taxon>Chordata</taxon>
        <taxon>Craniata</taxon>
        <taxon>Vertebrata</taxon>
        <taxon>Euteleostomi</taxon>
        <taxon>Actinopterygii</taxon>
        <taxon>Neopterygii</taxon>
        <taxon>Teleostei</taxon>
        <taxon>Ostariophysi</taxon>
        <taxon>Siluriformes</taxon>
        <taxon>Ictaluridae</taxon>
        <taxon>Ictalurus</taxon>
    </lineage>
</organism>
<feature type="signal peptide" evidence="11">
    <location>
        <begin position="1"/>
        <end position="23"/>
    </location>
</feature>
<dbReference type="InterPro" id="IPR036397">
    <property type="entry name" value="RNaseH_sf"/>
</dbReference>
<dbReference type="KEGG" id="ipu:108265046"/>
<keyword evidence="6" id="KW-0297">G-protein coupled receptor</keyword>
<dbReference type="Gene3D" id="3.40.50.2300">
    <property type="match status" value="2"/>
</dbReference>
<dbReference type="InterPro" id="IPR000337">
    <property type="entry name" value="GPCR_3"/>
</dbReference>
<feature type="chain" id="PRO_5039919281" evidence="11">
    <location>
        <begin position="24"/>
        <end position="583"/>
    </location>
</feature>
<dbReference type="GO" id="GO:0003676">
    <property type="term" value="F:nucleic acid binding"/>
    <property type="evidence" value="ECO:0007669"/>
    <property type="project" value="InterPro"/>
</dbReference>
<dbReference type="InterPro" id="IPR001828">
    <property type="entry name" value="ANF_lig-bd_rcpt"/>
</dbReference>
<dbReference type="Pfam" id="PF01094">
    <property type="entry name" value="ANF_receptor"/>
    <property type="match status" value="1"/>
</dbReference>
<evidence type="ECO:0000256" key="10">
    <source>
        <dbReference type="ARBA" id="ARBA00023224"/>
    </source>
</evidence>
<evidence type="ECO:0000256" key="6">
    <source>
        <dbReference type="ARBA" id="ARBA00023040"/>
    </source>
</evidence>
<sequence length="583" mass="65710">MLCCAFLSLNLAFHLFNKHACEATEFNLPGDYKIGGIFPVHTASETVIPNSPMALQCFKQPFTMSGYQMLEVMRFAVEQINNSTTILPNISLGYEIFDFCLYNQNFPSILNFISDNGRINVSAKENKHNVIGLIGPYGSTEALGIAPLFMTDLIPMISYAASSSDLSNKWVYPSFLRTVPTNQDIIMVIIKLIQQFGWNWVAFISSDDSYSQNGLELFRSNIKDTSICLAFFYEITLNSNSTEILNRIESLSINVIIVFTLEDTAREFVKTAGRINMRDKVWIAGDAWSMDEELSTWPGIGQIGTIFGVTATTVNLPGFYEYIYQTRLSGENDDCVNCEDGQNCNQVCDNCMSENPADIINESPTYSFSIQAAVYTFAYALHRLLNCSITGCDPARDIPPYVVLENLRQTSFILQDQYIGYDQDGDPPASLAVVLWRPNENPLFVVVATYISRPTVNFTLNNNLVPWSENGTVPYSNCSTECETGYKRVQTSIHKCCFQCEKCNAQTYINTTGKPANSPDLNPIENLWGIVKRKMRDTIKASWASITPQKYRRLTASMPRHIDAFEMSDRQEKIRVETGWKDK</sequence>
<keyword evidence="5" id="KW-1133">Transmembrane helix</keyword>
<evidence type="ECO:0000313" key="13">
    <source>
        <dbReference type="Proteomes" id="UP000221080"/>
    </source>
</evidence>
<dbReference type="InterPro" id="IPR028082">
    <property type="entry name" value="Peripla_BP_I"/>
</dbReference>
<dbReference type="PANTHER" id="PTHR24061:SF441">
    <property type="entry name" value="TASTE RECEPTOR TYPE 1 MEMBER 2B-RELATED"/>
    <property type="match status" value="1"/>
</dbReference>
<dbReference type="GeneID" id="108265046"/>
<gene>
    <name evidence="14" type="primary">LOC108265046</name>
</gene>
<evidence type="ECO:0000313" key="14">
    <source>
        <dbReference type="RefSeq" id="XP_053536540.1"/>
    </source>
</evidence>
<evidence type="ECO:0000256" key="5">
    <source>
        <dbReference type="ARBA" id="ARBA00022989"/>
    </source>
</evidence>
<name>A0A9F7R0I1_ICTPU</name>